<organism evidence="1">
    <name type="scientific">Cacopsylla melanoneura</name>
    <dbReference type="NCBI Taxonomy" id="428564"/>
    <lineage>
        <taxon>Eukaryota</taxon>
        <taxon>Metazoa</taxon>
        <taxon>Ecdysozoa</taxon>
        <taxon>Arthropoda</taxon>
        <taxon>Hexapoda</taxon>
        <taxon>Insecta</taxon>
        <taxon>Pterygota</taxon>
        <taxon>Neoptera</taxon>
        <taxon>Paraneoptera</taxon>
        <taxon>Hemiptera</taxon>
        <taxon>Sternorrhyncha</taxon>
        <taxon>Psylloidea</taxon>
        <taxon>Psyllidae</taxon>
        <taxon>Psyllinae</taxon>
        <taxon>Cacopsylla</taxon>
    </lineage>
</organism>
<sequence length="101" mass="11394">MPWPSCVYIFCSSSAFFLNSSAFCKFSGIPSPFLSIECSVLVSCCFDELSNTIHHTRLWMISLTTFFKIGGCLLPTTSNFSCSVIFLSLINRRPYWKQLLG</sequence>
<accession>A0A8D9A2C5</accession>
<proteinExistence type="predicted"/>
<evidence type="ECO:0000313" key="1">
    <source>
        <dbReference type="EMBL" id="CAG6757895.1"/>
    </source>
</evidence>
<reference evidence="1" key="1">
    <citation type="submission" date="2021-05" db="EMBL/GenBank/DDBJ databases">
        <authorList>
            <person name="Alioto T."/>
            <person name="Alioto T."/>
            <person name="Gomez Garrido J."/>
        </authorList>
    </citation>
    <scope>NUCLEOTIDE SEQUENCE</scope>
</reference>
<dbReference type="EMBL" id="HBUF01548196">
    <property type="protein sequence ID" value="CAG6757895.1"/>
    <property type="molecule type" value="Transcribed_RNA"/>
</dbReference>
<protein>
    <submittedName>
        <fullName evidence="1">Uncharacterized protein</fullName>
    </submittedName>
</protein>
<dbReference type="AlphaFoldDB" id="A0A8D9A2C5"/>
<name>A0A8D9A2C5_9HEMI</name>